<protein>
    <submittedName>
        <fullName evidence="1">Uncharacterized protein</fullName>
    </submittedName>
</protein>
<reference evidence="1" key="1">
    <citation type="journal article" date="2020" name="PLoS ONE">
        <title>Isolation and characterization of Streptomyces bacteriophages and Streptomyces strains encoding biosynthetic arsenals: Streptomyces strains and phages for antibiotic discovery.</title>
        <authorList>
            <person name="Montano E.T."/>
            <person name="Nideffer J.F."/>
            <person name="Brumage L."/>
            <person name="Erb M."/>
            <person name="Derman A.I."/>
            <person name="Davis J.P."/>
            <person name="Estrada E."/>
            <person name="Fu S."/>
            <person name="Le D."/>
            <person name="Vuppala A."/>
            <person name="Tran C."/>
            <person name="Luterstein E."/>
            <person name="Lakkaraju S."/>
            <person name="Panchagnula S."/>
            <person name="Ren C."/>
            <person name="Doan J."/>
            <person name="Tran S."/>
            <person name="Soriano J."/>
            <person name="Fujita Y."/>
            <person name="Gutala P."/>
            <person name="Fujii Q."/>
            <person name="Lee M."/>
            <person name="Bui A."/>
            <person name="Villarreal C."/>
            <person name="Shing S.R."/>
            <person name="Kim S."/>
            <person name="Freeman D."/>
            <person name="Racha V."/>
            <person name="Ho A."/>
            <person name="Kumar P."/>
            <person name="Falah K."/>
            <person name="Dawson T."/>
            <person name="Enustun E."/>
            <person name="Prichard A."/>
            <person name="Gomez A."/>
            <person name="Khanna K."/>
            <person name="Trigg S."/>
            <person name="Fernandez L."/>
            <person name="Pogliano K."/>
            <person name="Pogliano J."/>
        </authorList>
    </citation>
    <scope>NUCLEOTIDE SEQUENCE</scope>
    <source>
        <strain evidence="1">QF2</strain>
    </source>
</reference>
<dbReference type="AlphaFoldDB" id="A0A927GNX5"/>
<dbReference type="EMBL" id="JACWUS010000005">
    <property type="protein sequence ID" value="MBD2829895.1"/>
    <property type="molecule type" value="Genomic_DNA"/>
</dbReference>
<proteinExistence type="predicted"/>
<comment type="caution">
    <text evidence="1">The sequence shown here is derived from an EMBL/GenBank/DDBJ whole genome shotgun (WGS) entry which is preliminary data.</text>
</comment>
<evidence type="ECO:0000313" key="1">
    <source>
        <dbReference type="EMBL" id="MBD2829895.1"/>
    </source>
</evidence>
<gene>
    <name evidence="1" type="ORF">ID875_21245</name>
</gene>
<organism evidence="1">
    <name type="scientific">Streptomyces globisporus</name>
    <dbReference type="NCBI Taxonomy" id="1908"/>
    <lineage>
        <taxon>Bacteria</taxon>
        <taxon>Bacillati</taxon>
        <taxon>Actinomycetota</taxon>
        <taxon>Actinomycetes</taxon>
        <taxon>Kitasatosporales</taxon>
        <taxon>Streptomycetaceae</taxon>
        <taxon>Streptomyces</taxon>
    </lineage>
</organism>
<name>A0A927GNX5_STRGL</name>
<sequence length="57" mass="5826">MTTTAGGPPARGYRAWIIPPGPREPVDSDALCEAVAAELCQGLAPGTFARSTVGGQR</sequence>
<accession>A0A927GNX5</accession>